<evidence type="ECO:0000256" key="1">
    <source>
        <dbReference type="ARBA" id="ARBA00022679"/>
    </source>
</evidence>
<keyword evidence="2" id="KW-0012">Acyltransferase</keyword>
<dbReference type="GO" id="GO:0016746">
    <property type="term" value="F:acyltransferase activity"/>
    <property type="evidence" value="ECO:0007669"/>
    <property type="project" value="UniProtKB-KW"/>
</dbReference>
<feature type="domain" description="AB hydrolase-1" evidence="4">
    <location>
        <begin position="253"/>
        <end position="496"/>
    </location>
</feature>
<dbReference type="Pfam" id="PF07167">
    <property type="entry name" value="PhaC_N"/>
    <property type="match status" value="1"/>
</dbReference>
<dbReference type="Gene3D" id="3.40.50.1820">
    <property type="entry name" value="alpha/beta hydrolase"/>
    <property type="match status" value="1"/>
</dbReference>
<dbReference type="Proteomes" id="UP000008366">
    <property type="component" value="Unassembled WGS sequence"/>
</dbReference>
<proteinExistence type="predicted"/>
<dbReference type="PANTHER" id="PTHR36837">
    <property type="entry name" value="POLY(3-HYDROXYALKANOATE) POLYMERASE SUBUNIT PHAC"/>
    <property type="match status" value="1"/>
</dbReference>
<dbReference type="SUPFAM" id="SSF53474">
    <property type="entry name" value="alpha/beta-Hydrolases"/>
    <property type="match status" value="1"/>
</dbReference>
<dbReference type="EMBL" id="BAHD01000050">
    <property type="protein sequence ID" value="GAB96847.1"/>
    <property type="molecule type" value="Genomic_DNA"/>
</dbReference>
<dbReference type="GO" id="GO:0042619">
    <property type="term" value="P:poly-hydroxybutyrate biosynthetic process"/>
    <property type="evidence" value="ECO:0007669"/>
    <property type="project" value="InterPro"/>
</dbReference>
<feature type="compositionally biased region" description="Basic and acidic residues" evidence="3">
    <location>
        <begin position="708"/>
        <end position="721"/>
    </location>
</feature>
<dbReference type="Pfam" id="PF00561">
    <property type="entry name" value="Abhydrolase_1"/>
    <property type="match status" value="1"/>
</dbReference>
<comment type="caution">
    <text evidence="6">The sequence shown here is derived from an EMBL/GenBank/DDBJ whole genome shotgun (WGS) entry which is preliminary data.</text>
</comment>
<feature type="compositionally biased region" description="Basic residues" evidence="3">
    <location>
        <begin position="606"/>
        <end position="628"/>
    </location>
</feature>
<organism evidence="6 7">
    <name type="scientific">Kineosphaera limosa NBRC 100340</name>
    <dbReference type="NCBI Taxonomy" id="1184609"/>
    <lineage>
        <taxon>Bacteria</taxon>
        <taxon>Bacillati</taxon>
        <taxon>Actinomycetota</taxon>
        <taxon>Actinomycetes</taxon>
        <taxon>Micrococcales</taxon>
        <taxon>Dermatophilaceae</taxon>
        <taxon>Kineosphaera</taxon>
    </lineage>
</organism>
<keyword evidence="7" id="KW-1185">Reference proteome</keyword>
<dbReference type="AlphaFoldDB" id="K6WXP9"/>
<gene>
    <name evidence="6" type="ORF">KILIM_050_00290</name>
</gene>
<dbReference type="eggNOG" id="COG3243">
    <property type="taxonomic scope" value="Bacteria"/>
</dbReference>
<feature type="domain" description="Poly-beta-hydroxybutyrate polymerase N-terminal" evidence="5">
    <location>
        <begin position="84"/>
        <end position="251"/>
    </location>
</feature>
<reference evidence="6 7" key="1">
    <citation type="submission" date="2012-08" db="EMBL/GenBank/DDBJ databases">
        <title>Whole genome shotgun sequence of Kineosphaera limosa NBRC 100340.</title>
        <authorList>
            <person name="Yoshida I."/>
            <person name="Isaki S."/>
            <person name="Hosoyama A."/>
            <person name="Tsuchikane K."/>
            <person name="Katsumata H."/>
            <person name="Ando Y."/>
            <person name="Ohji S."/>
            <person name="Hamada M."/>
            <person name="Tamura T."/>
            <person name="Yamazoe A."/>
            <person name="Yamazaki S."/>
            <person name="Fujita N."/>
        </authorList>
    </citation>
    <scope>NUCLEOTIDE SEQUENCE [LARGE SCALE GENOMIC DNA]</scope>
    <source>
        <strain evidence="6 7">NBRC 100340</strain>
    </source>
</reference>
<protein>
    <submittedName>
        <fullName evidence="6">Putative polyhydroxyalkanoate synthase</fullName>
    </submittedName>
</protein>
<evidence type="ECO:0000259" key="5">
    <source>
        <dbReference type="Pfam" id="PF07167"/>
    </source>
</evidence>
<evidence type="ECO:0000313" key="7">
    <source>
        <dbReference type="Proteomes" id="UP000008366"/>
    </source>
</evidence>
<evidence type="ECO:0000313" key="6">
    <source>
        <dbReference type="EMBL" id="GAB96847.1"/>
    </source>
</evidence>
<evidence type="ECO:0000259" key="4">
    <source>
        <dbReference type="Pfam" id="PF00561"/>
    </source>
</evidence>
<evidence type="ECO:0000256" key="3">
    <source>
        <dbReference type="SAM" id="MobiDB-lite"/>
    </source>
</evidence>
<dbReference type="InterPro" id="IPR029058">
    <property type="entry name" value="AB_hydrolase_fold"/>
</dbReference>
<dbReference type="InterPro" id="IPR051321">
    <property type="entry name" value="PHA/PHB_synthase"/>
</dbReference>
<name>K6WXP9_9MICO</name>
<sequence>MSVATSSPTAAGADLLEHSDSLDSMLVTAALGPLRNLLPGASTARWAASLAGRPVVTARRLRDLGTESARILVGTSSVAPPRGDRRFTDSGWTQNPVLRRLVQVYLSTGATIDDLVDAADLNPRDRKRVRFFLENVVEACSPSNVPLVNPASAKAAIDTAGLSLVRGGKQLATDLATAPRVPEMVDVTGFEVGENIAATPGAVVLRTDVFELIQYTPQTEQVYQVPMLIVPPTINKYYAIDLAPGRSMIEHGLQEGRQMFVMSWRNPDARHADWGFDTYARAILDGLDAVEEITGSAATVLGGLCSGGILATSVAGYLAAVGRQDRLAALFLAVTVIDQAGAGTVSAFANPHLLAQAKRRSADVGYLDGRSLAEMFAWLRPRDLIWNYWVNNYLLGKRPPSFDILFWNADTTRMSAALHADFLDLAQANALTRAGGVTVLGVPIDLAQITVDSYVVAGIADHITPWQNCYRTTGLLGGTTRFVLSNSGHVAALVNPPGNPKSSYHVNDSLSADPQRWLAGAQKESGSWWTDVSQWLATRCGPLTDAPTSLGGTRLTVLDEAPGTYARRRQSVAAFGLAGPHHPDRRRSARSEPASGSAQFSGHGARPCRHPQCRRVGRPRARHRRLRHRPVLLRAAAAVRQAARRLPTGAGLPGQDARRGLFHAAVLPPARAVDRGGSAHRHRLGDRQDEQHPQGAHGGRRGARPVGRQRDPPRLPRDAPHGGHGGSAHL</sequence>
<accession>K6WXP9</accession>
<dbReference type="InterPro" id="IPR010941">
    <property type="entry name" value="PhaC_N"/>
</dbReference>
<dbReference type="InterPro" id="IPR000073">
    <property type="entry name" value="AB_hydrolase_1"/>
</dbReference>
<evidence type="ECO:0000256" key="2">
    <source>
        <dbReference type="ARBA" id="ARBA00023315"/>
    </source>
</evidence>
<feature type="region of interest" description="Disordered" evidence="3">
    <location>
        <begin position="575"/>
        <end position="628"/>
    </location>
</feature>
<dbReference type="STRING" id="1184609.KILIM_050_00290"/>
<keyword evidence="1" id="KW-0808">Transferase</keyword>
<feature type="region of interest" description="Disordered" evidence="3">
    <location>
        <begin position="669"/>
        <end position="730"/>
    </location>
</feature>
<dbReference type="PANTHER" id="PTHR36837:SF5">
    <property type="entry name" value="POLY-3-HYDROXYBUTYRATE SYNTHASE"/>
    <property type="match status" value="1"/>
</dbReference>